<name>A0A2I1D9B8_ASPC2</name>
<dbReference type="EMBL" id="MSFM01000003">
    <property type="protein sequence ID" value="PKY06456.1"/>
    <property type="molecule type" value="Genomic_DNA"/>
</dbReference>
<comment type="caution">
    <text evidence="2">The sequence shown here is derived from an EMBL/GenBank/DDBJ whole genome shotgun (WGS) entry which is preliminary data.</text>
</comment>
<dbReference type="RefSeq" id="XP_024695050.1">
    <property type="nucleotide sequence ID" value="XM_024836777.1"/>
</dbReference>
<keyword evidence="1" id="KW-0472">Membrane</keyword>
<keyword evidence="1" id="KW-1133">Transmembrane helix</keyword>
<gene>
    <name evidence="2" type="ORF">P168DRAFT_288397</name>
</gene>
<reference evidence="2" key="1">
    <citation type="submission" date="2016-12" db="EMBL/GenBank/DDBJ databases">
        <title>The genomes of Aspergillus section Nigri reveals drivers in fungal speciation.</title>
        <authorList>
            <consortium name="DOE Joint Genome Institute"/>
            <person name="Vesth T.C."/>
            <person name="Nybo J."/>
            <person name="Theobald S."/>
            <person name="Brandl J."/>
            <person name="Frisvad J.C."/>
            <person name="Nielsen K.F."/>
            <person name="Lyhne E.K."/>
            <person name="Kogle M.E."/>
            <person name="Kuo A."/>
            <person name="Riley R."/>
            <person name="Clum A."/>
            <person name="Nolan M."/>
            <person name="Lipzen A."/>
            <person name="Salamov A."/>
            <person name="Henrissat B."/>
            <person name="Wiebenga A."/>
            <person name="De vries R.P."/>
            <person name="Grigoriev I.V."/>
            <person name="Mortensen U.H."/>
            <person name="Andersen M.R."/>
            <person name="Baker S.E."/>
        </authorList>
    </citation>
    <scope>NUCLEOTIDE SEQUENCE</scope>
    <source>
        <strain evidence="2">IBT 28561</strain>
    </source>
</reference>
<protein>
    <submittedName>
        <fullName evidence="2">Uncharacterized protein</fullName>
    </submittedName>
</protein>
<feature type="transmembrane region" description="Helical" evidence="1">
    <location>
        <begin position="30"/>
        <end position="49"/>
    </location>
</feature>
<sequence>MNQLQDLHTPLGAVLILNAFVLGVERVRPLSLLSLSLILPSLSLLYLVCDTLLHPLSRLPTLLPYPIS</sequence>
<keyword evidence="1" id="KW-0812">Transmembrane</keyword>
<evidence type="ECO:0000256" key="1">
    <source>
        <dbReference type="SAM" id="Phobius"/>
    </source>
</evidence>
<dbReference type="VEuPathDB" id="FungiDB:P168DRAFT_288397"/>
<dbReference type="Proteomes" id="UP000234254">
    <property type="component" value="Unassembled WGS sequence"/>
</dbReference>
<accession>A0A2I1D9B8</accession>
<feature type="transmembrane region" description="Helical" evidence="1">
    <location>
        <begin position="7"/>
        <end position="24"/>
    </location>
</feature>
<keyword evidence="3" id="KW-1185">Reference proteome</keyword>
<proteinExistence type="predicted"/>
<organism evidence="2 3">
    <name type="scientific">Aspergillus campestris (strain IBT 28561)</name>
    <dbReference type="NCBI Taxonomy" id="1392248"/>
    <lineage>
        <taxon>Eukaryota</taxon>
        <taxon>Fungi</taxon>
        <taxon>Dikarya</taxon>
        <taxon>Ascomycota</taxon>
        <taxon>Pezizomycotina</taxon>
        <taxon>Eurotiomycetes</taxon>
        <taxon>Eurotiomycetidae</taxon>
        <taxon>Eurotiales</taxon>
        <taxon>Aspergillaceae</taxon>
        <taxon>Aspergillus</taxon>
        <taxon>Aspergillus subgen. Circumdati</taxon>
    </lineage>
</organism>
<dbReference type="AlphaFoldDB" id="A0A2I1D9B8"/>
<evidence type="ECO:0000313" key="2">
    <source>
        <dbReference type="EMBL" id="PKY06456.1"/>
    </source>
</evidence>
<dbReference type="GeneID" id="36544301"/>
<evidence type="ECO:0000313" key="3">
    <source>
        <dbReference type="Proteomes" id="UP000234254"/>
    </source>
</evidence>